<reference evidence="4" key="1">
    <citation type="submission" date="2020-08" db="EMBL/GenBank/DDBJ databases">
        <title>Whole genome shotgun sequence of Polymorphospora rubra NBRC 101157.</title>
        <authorList>
            <person name="Komaki H."/>
            <person name="Tamura T."/>
        </authorList>
    </citation>
    <scope>NUCLEOTIDE SEQUENCE</scope>
    <source>
        <strain evidence="4">NBRC 101157</strain>
    </source>
</reference>
<keyword evidence="2" id="KW-0812">Transmembrane</keyword>
<dbReference type="Pfam" id="PF01757">
    <property type="entry name" value="Acyl_transf_3"/>
    <property type="match status" value="1"/>
</dbReference>
<dbReference type="KEGG" id="pry:Prubr_13890"/>
<keyword evidence="2" id="KW-0472">Membrane</keyword>
<dbReference type="InterPro" id="IPR002656">
    <property type="entry name" value="Acyl_transf_3_dom"/>
</dbReference>
<keyword evidence="4" id="KW-0808">Transferase</keyword>
<feature type="transmembrane region" description="Helical" evidence="2">
    <location>
        <begin position="23"/>
        <end position="39"/>
    </location>
</feature>
<feature type="region of interest" description="Disordered" evidence="1">
    <location>
        <begin position="370"/>
        <end position="448"/>
    </location>
</feature>
<feature type="transmembrane region" description="Helical" evidence="2">
    <location>
        <begin position="147"/>
        <end position="166"/>
    </location>
</feature>
<keyword evidence="4" id="KW-0012">Acyltransferase</keyword>
<organism evidence="4 5">
    <name type="scientific">Polymorphospora rubra</name>
    <dbReference type="NCBI Taxonomy" id="338584"/>
    <lineage>
        <taxon>Bacteria</taxon>
        <taxon>Bacillati</taxon>
        <taxon>Actinomycetota</taxon>
        <taxon>Actinomycetes</taxon>
        <taxon>Micromonosporales</taxon>
        <taxon>Micromonosporaceae</taxon>
        <taxon>Polymorphospora</taxon>
    </lineage>
</organism>
<dbReference type="InterPro" id="IPR050879">
    <property type="entry name" value="Acyltransferase_3"/>
</dbReference>
<evidence type="ECO:0000259" key="3">
    <source>
        <dbReference type="Pfam" id="PF01757"/>
    </source>
</evidence>
<evidence type="ECO:0000313" key="4">
    <source>
        <dbReference type="EMBL" id="BCJ64368.1"/>
    </source>
</evidence>
<dbReference type="RefSeq" id="WP_281425883.1">
    <property type="nucleotide sequence ID" value="NZ_AP023359.1"/>
</dbReference>
<evidence type="ECO:0000256" key="1">
    <source>
        <dbReference type="SAM" id="MobiDB-lite"/>
    </source>
</evidence>
<dbReference type="Proteomes" id="UP000680866">
    <property type="component" value="Chromosome"/>
</dbReference>
<feature type="transmembrane region" description="Helical" evidence="2">
    <location>
        <begin position="96"/>
        <end position="116"/>
    </location>
</feature>
<feature type="transmembrane region" description="Helical" evidence="2">
    <location>
        <begin position="59"/>
        <end position="84"/>
    </location>
</feature>
<protein>
    <submittedName>
        <fullName evidence="4">Acyltransferase</fullName>
    </submittedName>
</protein>
<feature type="domain" description="Acyltransferase 3" evidence="3">
    <location>
        <begin position="19"/>
        <end position="337"/>
    </location>
</feature>
<dbReference type="PANTHER" id="PTHR23028">
    <property type="entry name" value="ACETYLTRANSFERASE"/>
    <property type="match status" value="1"/>
</dbReference>
<sequence length="448" mass="48938">MVSPPPTYLANDGQKGRLASLDGLRFVAALMVVLFHFVATGRDAWGEAPDALFPVLHLIASYGWLGVELFFVISGFVICMSAWGRSLGDFFVSRASRLYPAYWLAVIVTTVALRLFESPEPVPTIRAALLNLTMLQDAVRAPRVDSVYWTLWIELCFYLLFALVVWRGVTYRRVVTFCLLWTVASVFALYADNPVVNLFLNPRYSSYFIGGVAIYLMTRFGQNLLLWGIVGVSLLRAQYDITEQITAMGGFAGRELSWPVVAALITAFFLLVAAIGLGWLPTVRWRWLTFAGALTYPLYLTHKLGLMPIVAWRDSVDPWLLLGAVTVGTLVVAWLVHRFVERPLMPLLRRLLKKSFVDLRAAAGTGSAAAAEAGAGPGGAAAAPVRTPPADPNPGRTAAAVGPGTGERPMVTVSGRPAVARTVPDQGWQPRDRAPRPAAAGVDRRRDP</sequence>
<dbReference type="GO" id="GO:0009103">
    <property type="term" value="P:lipopolysaccharide biosynthetic process"/>
    <property type="evidence" value="ECO:0007669"/>
    <property type="project" value="TreeGrafter"/>
</dbReference>
<accession>A0A810MYB8</accession>
<keyword evidence="2" id="KW-1133">Transmembrane helix</keyword>
<gene>
    <name evidence="4" type="ORF">Prubr_13890</name>
</gene>
<dbReference type="AlphaFoldDB" id="A0A810MYB8"/>
<feature type="transmembrane region" description="Helical" evidence="2">
    <location>
        <begin position="256"/>
        <end position="280"/>
    </location>
</feature>
<name>A0A810MYB8_9ACTN</name>
<dbReference type="GO" id="GO:0016020">
    <property type="term" value="C:membrane"/>
    <property type="evidence" value="ECO:0007669"/>
    <property type="project" value="TreeGrafter"/>
</dbReference>
<feature type="transmembrane region" description="Helical" evidence="2">
    <location>
        <begin position="211"/>
        <end position="235"/>
    </location>
</feature>
<evidence type="ECO:0000313" key="5">
    <source>
        <dbReference type="Proteomes" id="UP000680866"/>
    </source>
</evidence>
<dbReference type="PANTHER" id="PTHR23028:SF53">
    <property type="entry name" value="ACYL_TRANSF_3 DOMAIN-CONTAINING PROTEIN"/>
    <property type="match status" value="1"/>
</dbReference>
<proteinExistence type="predicted"/>
<keyword evidence="5" id="KW-1185">Reference proteome</keyword>
<feature type="transmembrane region" description="Helical" evidence="2">
    <location>
        <begin position="319"/>
        <end position="340"/>
    </location>
</feature>
<evidence type="ECO:0000256" key="2">
    <source>
        <dbReference type="SAM" id="Phobius"/>
    </source>
</evidence>
<feature type="transmembrane region" description="Helical" evidence="2">
    <location>
        <begin position="173"/>
        <end position="191"/>
    </location>
</feature>
<dbReference type="GO" id="GO:0016747">
    <property type="term" value="F:acyltransferase activity, transferring groups other than amino-acyl groups"/>
    <property type="evidence" value="ECO:0007669"/>
    <property type="project" value="InterPro"/>
</dbReference>
<dbReference type="EMBL" id="AP023359">
    <property type="protein sequence ID" value="BCJ64368.1"/>
    <property type="molecule type" value="Genomic_DNA"/>
</dbReference>